<protein>
    <submittedName>
        <fullName evidence="1">Uncharacterized protein</fullName>
    </submittedName>
</protein>
<gene>
    <name evidence="1" type="ORF">TQ35_005170</name>
</gene>
<sequence length="122" mass="14152">MKNKLMSSIENEAKKLASTYARWLRDPEDALFGSGGKGVVQLMYAKIKEAKTKDDILKILDLTQYQMKTPTFNDMTRFINELRNKISGMSDEDAIKFTVEVFRYFQIALFTKLDDIRRGVWA</sequence>
<comment type="caution">
    <text evidence="1">The sequence shown here is derived from an EMBL/GenBank/DDBJ whole genome shotgun (WGS) entry which is preliminary data.</text>
</comment>
<name>A0AAE3FJD5_9CREN</name>
<evidence type="ECO:0000313" key="1">
    <source>
        <dbReference type="EMBL" id="MCL7343950.1"/>
    </source>
</evidence>
<proteinExistence type="predicted"/>
<dbReference type="AlphaFoldDB" id="A0AAE3FJD5"/>
<accession>A0AAE3FJD5</accession>
<organism evidence="1">
    <name type="scientific">Candidatus Aramenus sulfurataquae</name>
    <dbReference type="NCBI Taxonomy" id="1326980"/>
    <lineage>
        <taxon>Archaea</taxon>
        <taxon>Thermoproteota</taxon>
        <taxon>Thermoprotei</taxon>
        <taxon>Sulfolobales</taxon>
        <taxon>Sulfolobaceae</taxon>
        <taxon>Candidatus Aramenus</taxon>
    </lineage>
</organism>
<dbReference type="EMBL" id="JZWS02000003">
    <property type="protein sequence ID" value="MCL7343950.1"/>
    <property type="molecule type" value="Genomic_DNA"/>
</dbReference>
<reference evidence="1" key="1">
    <citation type="submission" date="2022-05" db="EMBL/GenBank/DDBJ databases">
        <title>Metagenome Sequencing of an Archaeal-Dominated Microbial Community from a Hot Spring at the Los Azufres Geothermal Field, Mexico.</title>
        <authorList>
            <person name="Marin-Paredes R."/>
            <person name="Martinez-Romero E."/>
            <person name="Servin-Garciduenas L.E."/>
        </authorList>
    </citation>
    <scope>NUCLEOTIDE SEQUENCE</scope>
    <source>
        <strain evidence="1">AZ1-454</strain>
    </source>
</reference>